<dbReference type="InterPro" id="IPR012296">
    <property type="entry name" value="Nuclease_put_TT1808"/>
</dbReference>
<dbReference type="Gene3D" id="3.90.1570.10">
    <property type="entry name" value="tt1808, chain A"/>
    <property type="match status" value="1"/>
</dbReference>
<keyword evidence="2" id="KW-0540">Nuclease</keyword>
<sequence>MTQARATFASFEEYLTYSDAAPLEGRYELIDGELIELPPEARINSTIAVRILLALVAAGVSVDLVHPGKCEIQVPVLQPRDSANRYPDLVVLRPEHLELTQRRLTITLEMPPPRLVVEVLSPGKTNRDRDDVRKRAQYAAVGIPEYWLIDPIAQTVTVLSLEGTAYREVGTFGTGEAIASVEFPDLAIAVNQILAPEREIVMGEEA</sequence>
<dbReference type="SUPFAM" id="SSF52980">
    <property type="entry name" value="Restriction endonuclease-like"/>
    <property type="match status" value="1"/>
</dbReference>
<accession>A0AA96Y643</accession>
<dbReference type="GO" id="GO:0004519">
    <property type="term" value="F:endonuclease activity"/>
    <property type="evidence" value="ECO:0007669"/>
    <property type="project" value="UniProtKB-KW"/>
</dbReference>
<dbReference type="AlphaFoldDB" id="A0AA96Y643"/>
<keyword evidence="2" id="KW-0255">Endonuclease</keyword>
<dbReference type="KEGG" id="tog:HNI00_14340"/>
<dbReference type="CDD" id="cd06260">
    <property type="entry name" value="DUF820-like"/>
    <property type="match status" value="1"/>
</dbReference>
<name>A0AA96Y643_9CYAN</name>
<keyword evidence="2" id="KW-0378">Hydrolase</keyword>
<reference evidence="2" key="1">
    <citation type="submission" date="2020-05" db="EMBL/GenBank/DDBJ databases">
        <authorList>
            <person name="Zhu T."/>
            <person name="Keshari N."/>
            <person name="Lu X."/>
        </authorList>
    </citation>
    <scope>NUCLEOTIDE SEQUENCE</scope>
    <source>
        <strain evidence="2">NK1-22</strain>
    </source>
</reference>
<organism evidence="2">
    <name type="scientific">Thermoleptolyngbya oregonensis NK1-22</name>
    <dbReference type="NCBI Taxonomy" id="2547457"/>
    <lineage>
        <taxon>Bacteria</taxon>
        <taxon>Bacillati</taxon>
        <taxon>Cyanobacteriota</taxon>
        <taxon>Cyanophyceae</taxon>
        <taxon>Oculatellales</taxon>
        <taxon>Oculatellaceae</taxon>
        <taxon>Thermoleptolyngbya</taxon>
    </lineage>
</organism>
<dbReference type="Pfam" id="PF05685">
    <property type="entry name" value="Uma2"/>
    <property type="match status" value="1"/>
</dbReference>
<evidence type="ECO:0000259" key="1">
    <source>
        <dbReference type="Pfam" id="PF05685"/>
    </source>
</evidence>
<protein>
    <submittedName>
        <fullName evidence="2">Uma2 family endonuclease</fullName>
    </submittedName>
</protein>
<evidence type="ECO:0000313" key="2">
    <source>
        <dbReference type="EMBL" id="WOB44196.1"/>
    </source>
</evidence>
<dbReference type="InterPro" id="IPR008538">
    <property type="entry name" value="Uma2"/>
</dbReference>
<gene>
    <name evidence="2" type="ORF">HNI00_14340</name>
</gene>
<feature type="domain" description="Putative restriction endonuclease" evidence="1">
    <location>
        <begin position="11"/>
        <end position="190"/>
    </location>
</feature>
<proteinExistence type="predicted"/>
<dbReference type="PANTHER" id="PTHR34107:SF2">
    <property type="entry name" value="SLL0888 PROTEIN"/>
    <property type="match status" value="1"/>
</dbReference>
<dbReference type="RefSeq" id="WP_316787273.1">
    <property type="nucleotide sequence ID" value="NZ_CP053540.1"/>
</dbReference>
<dbReference type="InterPro" id="IPR011335">
    <property type="entry name" value="Restrct_endonuc-II-like"/>
</dbReference>
<dbReference type="PANTHER" id="PTHR34107">
    <property type="entry name" value="SLL0198 PROTEIN-RELATED"/>
    <property type="match status" value="1"/>
</dbReference>
<dbReference type="EMBL" id="CP053540">
    <property type="protein sequence ID" value="WOB44196.1"/>
    <property type="molecule type" value="Genomic_DNA"/>
</dbReference>